<gene>
    <name evidence="1" type="ORF">CEXT_479411</name>
</gene>
<accession>A0AAV4MFA8</accession>
<dbReference type="AlphaFoldDB" id="A0AAV4MFA8"/>
<keyword evidence="2" id="KW-1185">Reference proteome</keyword>
<organism evidence="1 2">
    <name type="scientific">Caerostris extrusa</name>
    <name type="common">Bark spider</name>
    <name type="synonym">Caerostris bankana</name>
    <dbReference type="NCBI Taxonomy" id="172846"/>
    <lineage>
        <taxon>Eukaryota</taxon>
        <taxon>Metazoa</taxon>
        <taxon>Ecdysozoa</taxon>
        <taxon>Arthropoda</taxon>
        <taxon>Chelicerata</taxon>
        <taxon>Arachnida</taxon>
        <taxon>Araneae</taxon>
        <taxon>Araneomorphae</taxon>
        <taxon>Entelegynae</taxon>
        <taxon>Araneoidea</taxon>
        <taxon>Araneidae</taxon>
        <taxon>Caerostris</taxon>
    </lineage>
</organism>
<name>A0AAV4MFA8_CAEEX</name>
<evidence type="ECO:0000313" key="2">
    <source>
        <dbReference type="Proteomes" id="UP001054945"/>
    </source>
</evidence>
<evidence type="ECO:0000313" key="1">
    <source>
        <dbReference type="EMBL" id="GIX70716.1"/>
    </source>
</evidence>
<comment type="caution">
    <text evidence="1">The sequence shown here is derived from an EMBL/GenBank/DDBJ whole genome shotgun (WGS) entry which is preliminary data.</text>
</comment>
<reference evidence="1 2" key="1">
    <citation type="submission" date="2021-06" db="EMBL/GenBank/DDBJ databases">
        <title>Caerostris extrusa draft genome.</title>
        <authorList>
            <person name="Kono N."/>
            <person name="Arakawa K."/>
        </authorList>
    </citation>
    <scope>NUCLEOTIDE SEQUENCE [LARGE SCALE GENOMIC DNA]</scope>
</reference>
<dbReference type="Proteomes" id="UP001054945">
    <property type="component" value="Unassembled WGS sequence"/>
</dbReference>
<dbReference type="EMBL" id="BPLR01019695">
    <property type="protein sequence ID" value="GIX70716.1"/>
    <property type="molecule type" value="Genomic_DNA"/>
</dbReference>
<protein>
    <submittedName>
        <fullName evidence="1">Uncharacterized protein</fullName>
    </submittedName>
</protein>
<proteinExistence type="predicted"/>
<sequence length="163" mass="18614">MQKRAALVNRFWVGKYYGIHIIYAGAISNSLGRISCPLRHNTKVLVRGGICISGVSPENGKLSSVTIYRSLWVNDLKCTSKNHKNQIVSPKEQSFEFGNLENNPFYMFQKFSVFCWQVFADEAADINQTCHRLCVDGLRSDLRLKQLRCEGNRHPQLVMFGKL</sequence>